<keyword evidence="1" id="KW-0472">Membrane</keyword>
<organism evidence="2">
    <name type="scientific">Anopheles braziliensis</name>
    <dbReference type="NCBI Taxonomy" id="58242"/>
    <lineage>
        <taxon>Eukaryota</taxon>
        <taxon>Metazoa</taxon>
        <taxon>Ecdysozoa</taxon>
        <taxon>Arthropoda</taxon>
        <taxon>Hexapoda</taxon>
        <taxon>Insecta</taxon>
        <taxon>Pterygota</taxon>
        <taxon>Neoptera</taxon>
        <taxon>Endopterygota</taxon>
        <taxon>Diptera</taxon>
        <taxon>Nematocera</taxon>
        <taxon>Culicoidea</taxon>
        <taxon>Culicidae</taxon>
        <taxon>Anophelinae</taxon>
        <taxon>Anopheles</taxon>
    </lineage>
</organism>
<name>A0A2M3ZMF2_9DIPT</name>
<keyword evidence="1" id="KW-1133">Transmembrane helix</keyword>
<keyword evidence="1" id="KW-0812">Transmembrane</keyword>
<reference evidence="2" key="1">
    <citation type="submission" date="2018-01" db="EMBL/GenBank/DDBJ databases">
        <title>An insight into the sialome of Amazonian anophelines.</title>
        <authorList>
            <person name="Ribeiro J.M."/>
            <person name="Scarpassa V."/>
            <person name="Calvo E."/>
        </authorList>
    </citation>
    <scope>NUCLEOTIDE SEQUENCE</scope>
    <source>
        <tissue evidence="2">Salivary glands</tissue>
    </source>
</reference>
<feature type="transmembrane region" description="Helical" evidence="1">
    <location>
        <begin position="12"/>
        <end position="33"/>
    </location>
</feature>
<accession>A0A2M3ZMF2</accession>
<sequence>MWECLLGLTKGINWLSVLLWLCSWLPAASYNLYADRCNDRVYWSLHGLRYYQALWSVSRKRLQTCQHHRGRALFGEDRSPKL</sequence>
<dbReference type="AlphaFoldDB" id="A0A2M3ZMF2"/>
<evidence type="ECO:0000313" key="2">
    <source>
        <dbReference type="EMBL" id="MBW29672.1"/>
    </source>
</evidence>
<dbReference type="EMBL" id="GGFM01008921">
    <property type="protein sequence ID" value="MBW29672.1"/>
    <property type="molecule type" value="Transcribed_RNA"/>
</dbReference>
<proteinExistence type="predicted"/>
<evidence type="ECO:0000256" key="1">
    <source>
        <dbReference type="SAM" id="Phobius"/>
    </source>
</evidence>
<protein>
    <submittedName>
        <fullName evidence="2">Putative secreted peptide</fullName>
    </submittedName>
</protein>